<evidence type="ECO:0000313" key="1">
    <source>
        <dbReference type="EMBL" id="MFC4377138.1"/>
    </source>
</evidence>
<proteinExistence type="predicted"/>
<dbReference type="EMBL" id="JBHSDL010000030">
    <property type="protein sequence ID" value="MFC4377138.1"/>
    <property type="molecule type" value="Genomic_DNA"/>
</dbReference>
<dbReference type="RefSeq" id="WP_378567297.1">
    <property type="nucleotide sequence ID" value="NZ_JBHSDL010000030.1"/>
</dbReference>
<accession>A0ABV8VP46</accession>
<protein>
    <submittedName>
        <fullName evidence="1">Uncharacterized protein</fullName>
    </submittedName>
</protein>
<gene>
    <name evidence="1" type="ORF">ACFO5K_23930</name>
</gene>
<reference evidence="2" key="1">
    <citation type="journal article" date="2019" name="Int. J. Syst. Evol. Microbiol.">
        <title>The Global Catalogue of Microorganisms (GCM) 10K type strain sequencing project: providing services to taxonomists for standard genome sequencing and annotation.</title>
        <authorList>
            <consortium name="The Broad Institute Genomics Platform"/>
            <consortium name="The Broad Institute Genome Sequencing Center for Infectious Disease"/>
            <person name="Wu L."/>
            <person name="Ma J."/>
        </authorList>
    </citation>
    <scope>NUCLEOTIDE SEQUENCE [LARGE SCALE GENOMIC DNA]</scope>
    <source>
        <strain evidence="2">IBRC-M 10490</strain>
    </source>
</reference>
<evidence type="ECO:0000313" key="2">
    <source>
        <dbReference type="Proteomes" id="UP001595844"/>
    </source>
</evidence>
<comment type="caution">
    <text evidence="1">The sequence shown here is derived from an EMBL/GenBank/DDBJ whole genome shotgun (WGS) entry which is preliminary data.</text>
</comment>
<sequence>MSEQNEWSPAEQAEQLRSLLAEVITAARTNIGTVSDPKAQALFETTAEVCGGLCHAYEDYAKREPAWR</sequence>
<name>A0ABV8VP46_9NOCA</name>
<organism evidence="1 2">
    <name type="scientific">Nocardia halotolerans</name>
    <dbReference type="NCBI Taxonomy" id="1755878"/>
    <lineage>
        <taxon>Bacteria</taxon>
        <taxon>Bacillati</taxon>
        <taxon>Actinomycetota</taxon>
        <taxon>Actinomycetes</taxon>
        <taxon>Mycobacteriales</taxon>
        <taxon>Nocardiaceae</taxon>
        <taxon>Nocardia</taxon>
    </lineage>
</organism>
<dbReference type="Proteomes" id="UP001595844">
    <property type="component" value="Unassembled WGS sequence"/>
</dbReference>
<keyword evidence="2" id="KW-1185">Reference proteome</keyword>